<feature type="compositionally biased region" description="Polar residues" evidence="1">
    <location>
        <begin position="352"/>
        <end position="371"/>
    </location>
</feature>
<dbReference type="OrthoDB" id="10297552at2759"/>
<gene>
    <name evidence="3" type="ORF">B0A54_12191</name>
    <name evidence="2" type="ORF">LTR91_017781</name>
</gene>
<feature type="compositionally biased region" description="Polar residues" evidence="1">
    <location>
        <begin position="166"/>
        <end position="175"/>
    </location>
</feature>
<evidence type="ECO:0000256" key="1">
    <source>
        <dbReference type="SAM" id="MobiDB-lite"/>
    </source>
</evidence>
<feature type="region of interest" description="Disordered" evidence="1">
    <location>
        <begin position="1"/>
        <end position="20"/>
    </location>
</feature>
<feature type="compositionally biased region" description="Polar residues" evidence="1">
    <location>
        <begin position="1"/>
        <end position="12"/>
    </location>
</feature>
<keyword evidence="5" id="KW-1185">Reference proteome</keyword>
<feature type="compositionally biased region" description="Acidic residues" evidence="1">
    <location>
        <begin position="309"/>
        <end position="335"/>
    </location>
</feature>
<dbReference type="EMBL" id="JAUJLE010000237">
    <property type="protein sequence ID" value="KAK0965928.1"/>
    <property type="molecule type" value="Genomic_DNA"/>
</dbReference>
<name>A0A4U0UKB2_9PEZI</name>
<protein>
    <submittedName>
        <fullName evidence="3">Uncharacterized protein</fullName>
    </submittedName>
</protein>
<proteinExistence type="predicted"/>
<dbReference type="Proteomes" id="UP001175353">
    <property type="component" value="Unassembled WGS sequence"/>
</dbReference>
<evidence type="ECO:0000313" key="4">
    <source>
        <dbReference type="Proteomes" id="UP000310066"/>
    </source>
</evidence>
<sequence>MFSHMSPRTPQSGRKVKARPTYYEDIYGVRNADEAFDRSADVCESEPETDDEKTKRTSTCAKSTGFFKPYTLESDLRVSSDSEEEETAPLDEAGAVKGLGIYRNLHLPYHDDKNTARNRTKSASKPNLFQKKRAPSKPSPRKLTPKKKFGMFGDAPPTPDTDHSTAMESINTFDTVNAGDSGEREGNETNNTNGGLPAAGDLDGSLAVADPGTGEGVYAASAFFREMANQPMQPADDAPTGPQVHYPGFEPSDFIKETENDVPDGEAANETTFTASAAQMTESGVSDAQSAREKGISARSSSMPGAFPEETEVAVEQPSVEEDEEEVEGEEDDTQDQIQVAQPKRRGRPPKSATSSKQPANSKATPRSTRSAALLEAEQGAKIAGRVRKRRSLLTPPPKPSPRKKATARTATLRQKAKRADLALIANAAPVKRQWVVSREKRMASSRKSMPQEVRNWKGEKLDVKGKGYVKVVAGSEDLEEYVKYD</sequence>
<feature type="region of interest" description="Disordered" evidence="1">
    <location>
        <begin position="72"/>
        <end position="208"/>
    </location>
</feature>
<dbReference type="AlphaFoldDB" id="A0A4U0UKB2"/>
<dbReference type="EMBL" id="NAJP01000064">
    <property type="protein sequence ID" value="TKA35967.1"/>
    <property type="molecule type" value="Genomic_DNA"/>
</dbReference>
<organism evidence="3 4">
    <name type="scientific">Friedmanniomyces endolithicus</name>
    <dbReference type="NCBI Taxonomy" id="329885"/>
    <lineage>
        <taxon>Eukaryota</taxon>
        <taxon>Fungi</taxon>
        <taxon>Dikarya</taxon>
        <taxon>Ascomycota</taxon>
        <taxon>Pezizomycotina</taxon>
        <taxon>Dothideomycetes</taxon>
        <taxon>Dothideomycetidae</taxon>
        <taxon>Mycosphaerellales</taxon>
        <taxon>Teratosphaeriaceae</taxon>
        <taxon>Friedmanniomyces</taxon>
    </lineage>
</organism>
<evidence type="ECO:0000313" key="2">
    <source>
        <dbReference type="EMBL" id="KAK0965928.1"/>
    </source>
</evidence>
<comment type="caution">
    <text evidence="3">The sequence shown here is derived from an EMBL/GenBank/DDBJ whole genome shotgun (WGS) entry which is preliminary data.</text>
</comment>
<evidence type="ECO:0000313" key="5">
    <source>
        <dbReference type="Proteomes" id="UP001175353"/>
    </source>
</evidence>
<feature type="region of interest" description="Disordered" evidence="1">
    <location>
        <begin position="38"/>
        <end position="59"/>
    </location>
</feature>
<reference evidence="3 4" key="1">
    <citation type="submission" date="2017-03" db="EMBL/GenBank/DDBJ databases">
        <title>Genomes of endolithic fungi from Antarctica.</title>
        <authorList>
            <person name="Coleine C."/>
            <person name="Masonjones S."/>
            <person name="Stajich J.E."/>
        </authorList>
    </citation>
    <scope>NUCLEOTIDE SEQUENCE [LARGE SCALE GENOMIC DNA]</scope>
    <source>
        <strain evidence="3 4">CCFEE 5311</strain>
    </source>
</reference>
<feature type="region of interest" description="Disordered" evidence="1">
    <location>
        <begin position="231"/>
        <end position="411"/>
    </location>
</feature>
<accession>A0A4U0UKB2</accession>
<feature type="compositionally biased region" description="Basic residues" evidence="1">
    <location>
        <begin position="130"/>
        <end position="149"/>
    </location>
</feature>
<evidence type="ECO:0000313" key="3">
    <source>
        <dbReference type="EMBL" id="TKA35967.1"/>
    </source>
</evidence>
<feature type="compositionally biased region" description="Polar residues" evidence="1">
    <location>
        <begin position="269"/>
        <end position="289"/>
    </location>
</feature>
<dbReference type="Proteomes" id="UP000310066">
    <property type="component" value="Unassembled WGS sequence"/>
</dbReference>
<reference evidence="2" key="2">
    <citation type="submission" date="2023-06" db="EMBL/GenBank/DDBJ databases">
        <title>Black Yeasts Isolated from many extreme environments.</title>
        <authorList>
            <person name="Coleine C."/>
            <person name="Stajich J.E."/>
            <person name="Selbmann L."/>
        </authorList>
    </citation>
    <scope>NUCLEOTIDE SEQUENCE</scope>
    <source>
        <strain evidence="2">CCFEE 5200</strain>
    </source>
</reference>